<protein>
    <submittedName>
        <fullName evidence="1">Uncharacterized protein</fullName>
    </submittedName>
</protein>
<sequence length="50" mass="5713">MTQRRIGGVVTGPGGTEDNTSKIFWRLPNETCVSIKIVNKRRKIYYNAGW</sequence>
<organism evidence="1">
    <name type="scientific">marine metagenome</name>
    <dbReference type="NCBI Taxonomy" id="408172"/>
    <lineage>
        <taxon>unclassified sequences</taxon>
        <taxon>metagenomes</taxon>
        <taxon>ecological metagenomes</taxon>
    </lineage>
</organism>
<reference evidence="1" key="1">
    <citation type="submission" date="2018-05" db="EMBL/GenBank/DDBJ databases">
        <authorList>
            <person name="Lanie J.A."/>
            <person name="Ng W.-L."/>
            <person name="Kazmierczak K.M."/>
            <person name="Andrzejewski T.M."/>
            <person name="Davidsen T.M."/>
            <person name="Wayne K.J."/>
            <person name="Tettelin H."/>
            <person name="Glass J.I."/>
            <person name="Rusch D."/>
            <person name="Podicherti R."/>
            <person name="Tsui H.-C.T."/>
            <person name="Winkler M.E."/>
        </authorList>
    </citation>
    <scope>NUCLEOTIDE SEQUENCE</scope>
</reference>
<proteinExistence type="predicted"/>
<dbReference type="AlphaFoldDB" id="A0A381XPZ8"/>
<gene>
    <name evidence="1" type="ORF">METZ01_LOCUS119708</name>
</gene>
<evidence type="ECO:0000313" key="1">
    <source>
        <dbReference type="EMBL" id="SVA66854.1"/>
    </source>
</evidence>
<name>A0A381XPZ8_9ZZZZ</name>
<dbReference type="EMBL" id="UINC01015972">
    <property type="protein sequence ID" value="SVA66854.1"/>
    <property type="molecule type" value="Genomic_DNA"/>
</dbReference>
<accession>A0A381XPZ8</accession>